<dbReference type="EMBL" id="DVNC01000053">
    <property type="protein sequence ID" value="HIU54013.1"/>
    <property type="molecule type" value="Genomic_DNA"/>
</dbReference>
<dbReference type="PIRSF" id="PIRSF004553">
    <property type="entry name" value="CHP00095"/>
    <property type="match status" value="1"/>
</dbReference>
<evidence type="ECO:0000256" key="2">
    <source>
        <dbReference type="ARBA" id="ARBA00022679"/>
    </source>
</evidence>
<dbReference type="InterPro" id="IPR004398">
    <property type="entry name" value="RNA_MeTrfase_RsmD"/>
</dbReference>
<dbReference type="CDD" id="cd02440">
    <property type="entry name" value="AdoMet_MTases"/>
    <property type="match status" value="1"/>
</dbReference>
<keyword evidence="1 3" id="KW-0489">Methyltransferase</keyword>
<name>A0A9D1M514_9PROT</name>
<dbReference type="GO" id="GO:0052913">
    <property type="term" value="F:16S rRNA (guanine(966)-N(2))-methyltransferase activity"/>
    <property type="evidence" value="ECO:0007669"/>
    <property type="project" value="UniProtKB-EC"/>
</dbReference>
<comment type="caution">
    <text evidence="3">The sequence shown here is derived from an EMBL/GenBank/DDBJ whole genome shotgun (WGS) entry which is preliminary data.</text>
</comment>
<reference evidence="3" key="2">
    <citation type="journal article" date="2021" name="PeerJ">
        <title>Extensive microbial diversity within the chicken gut microbiome revealed by metagenomics and culture.</title>
        <authorList>
            <person name="Gilroy R."/>
            <person name="Ravi A."/>
            <person name="Getino M."/>
            <person name="Pursley I."/>
            <person name="Horton D.L."/>
            <person name="Alikhan N.F."/>
            <person name="Baker D."/>
            <person name="Gharbi K."/>
            <person name="Hall N."/>
            <person name="Watson M."/>
            <person name="Adriaenssens E.M."/>
            <person name="Foster-Nyarko E."/>
            <person name="Jarju S."/>
            <person name="Secka A."/>
            <person name="Antonio M."/>
            <person name="Oren A."/>
            <person name="Chaudhuri R.R."/>
            <person name="La Ragione R."/>
            <person name="Hildebrand F."/>
            <person name="Pallen M.J."/>
        </authorList>
    </citation>
    <scope>NUCLEOTIDE SEQUENCE</scope>
    <source>
        <strain evidence="3">ChiW3-316</strain>
    </source>
</reference>
<evidence type="ECO:0000256" key="1">
    <source>
        <dbReference type="ARBA" id="ARBA00022603"/>
    </source>
</evidence>
<dbReference type="InterPro" id="IPR029063">
    <property type="entry name" value="SAM-dependent_MTases_sf"/>
</dbReference>
<accession>A0A9D1M514</accession>
<dbReference type="Pfam" id="PF03602">
    <property type="entry name" value="Cons_hypoth95"/>
    <property type="match status" value="1"/>
</dbReference>
<dbReference type="NCBIfam" id="TIGR00095">
    <property type="entry name" value="16S rRNA (guanine(966)-N(2))-methyltransferase RsmD"/>
    <property type="match status" value="1"/>
</dbReference>
<evidence type="ECO:0000313" key="4">
    <source>
        <dbReference type="Proteomes" id="UP000824107"/>
    </source>
</evidence>
<dbReference type="SUPFAM" id="SSF53335">
    <property type="entry name" value="S-adenosyl-L-methionine-dependent methyltransferases"/>
    <property type="match status" value="1"/>
</dbReference>
<dbReference type="Gene3D" id="3.40.50.150">
    <property type="entry name" value="Vaccinia Virus protein VP39"/>
    <property type="match status" value="1"/>
</dbReference>
<gene>
    <name evidence="3" type="primary">rsmD</name>
    <name evidence="3" type="ORF">IAD20_08050</name>
</gene>
<proteinExistence type="predicted"/>
<dbReference type="AlphaFoldDB" id="A0A9D1M514"/>
<protein>
    <submittedName>
        <fullName evidence="3">16S rRNA (Guanine(966)-N(2))-methyltransferase RsmD</fullName>
        <ecNumber evidence="3">2.1.1.171</ecNumber>
    </submittedName>
</protein>
<dbReference type="PANTHER" id="PTHR43542:SF1">
    <property type="entry name" value="METHYLTRANSFERASE"/>
    <property type="match status" value="1"/>
</dbReference>
<dbReference type="Proteomes" id="UP000824107">
    <property type="component" value="Unassembled WGS sequence"/>
</dbReference>
<organism evidence="3 4">
    <name type="scientific">Candidatus Scatocola faecipullorum</name>
    <dbReference type="NCBI Taxonomy" id="2840917"/>
    <lineage>
        <taxon>Bacteria</taxon>
        <taxon>Pseudomonadati</taxon>
        <taxon>Pseudomonadota</taxon>
        <taxon>Alphaproteobacteria</taxon>
        <taxon>Rhodospirillales</taxon>
        <taxon>Rhodospirillaceae</taxon>
        <taxon>Rhodospirillaceae incertae sedis</taxon>
        <taxon>Candidatus Scatocola</taxon>
    </lineage>
</organism>
<dbReference type="PANTHER" id="PTHR43542">
    <property type="entry name" value="METHYLTRANSFERASE"/>
    <property type="match status" value="1"/>
</dbReference>
<sequence length="185" mass="20758">MRIIAGNYRGKKLFSPESDKVRPTADRAREALFNILHSSLEKDWSAYKLLDVFAGTGAFALEALSRGAAAVALIDKDTRSLEKNVALFPKEKERISVYRQNVLSLPPSAGRYDLLFMDAPYNQGLSEPALRELAAKGWLKPGALCLVEVEKNEQLHIPACYEWQEERIYGLAKVIFLKYVSGPQQ</sequence>
<keyword evidence="2 3" id="KW-0808">Transferase</keyword>
<dbReference type="EC" id="2.1.1.171" evidence="3"/>
<evidence type="ECO:0000313" key="3">
    <source>
        <dbReference type="EMBL" id="HIU54013.1"/>
    </source>
</evidence>
<reference evidence="3" key="1">
    <citation type="submission" date="2020-10" db="EMBL/GenBank/DDBJ databases">
        <authorList>
            <person name="Gilroy R."/>
        </authorList>
    </citation>
    <scope>NUCLEOTIDE SEQUENCE</scope>
    <source>
        <strain evidence="3">ChiW3-316</strain>
    </source>
</reference>